<dbReference type="OMA" id="NIYEAFK"/>
<evidence type="ECO:0000313" key="4">
    <source>
        <dbReference type="Proteomes" id="UP000688137"/>
    </source>
</evidence>
<name>A0A8S1JN81_PARPR</name>
<dbReference type="Proteomes" id="UP000688137">
    <property type="component" value="Unassembled WGS sequence"/>
</dbReference>
<sequence>MEKKFVKQNGIYCEDDQHFHRGQKIKYLMIKKDKGSITKRLFCDECYLGKYKSYQQYCCDIQELINGNIYEAFKYTKFDSETKQQYFNYIRNHNPYLNEQFINDMIDRLTEEVLSDIKDLKDKLLENISLYLNEIKKWVENEKIINYFECDDLKVKFLDENFQRSPLKFEALNSSAEEYVKKINDDKLTIDVETIIKEQQKFFNLDKFNLNYKEIIQQIKNMQEKTFSDYKFSQSILANPYIERIAQKISPETEETFIKSLNLIYRMTKHGSNYQTLQQIPNLDSQDTITIIQTKNKCIFGVYHCKSEPKKSILFQMNKEKYFLIKESKAAFQLNLNANLQTWLLNFGEGDIIINSTFTRCTSNLGTGFDISGFKIFDNQEYLSDCKLFDIYDMEIFAVQNKEKININQNPVRTTQINNPQINNPIFNNPQINNPQINNPFNNPQNNNPQINSPFLPTLQKK</sequence>
<dbReference type="EMBL" id="CAJJDM010000002">
    <property type="protein sequence ID" value="CAD8043674.1"/>
    <property type="molecule type" value="Genomic_DNA"/>
</dbReference>
<gene>
    <name evidence="3" type="ORF">PPRIM_AZ9-3.1.T0050328</name>
</gene>
<feature type="region of interest" description="Disordered" evidence="1">
    <location>
        <begin position="416"/>
        <end position="462"/>
    </location>
</feature>
<evidence type="ECO:0000259" key="2">
    <source>
        <dbReference type="PROSITE" id="PS51886"/>
    </source>
</evidence>
<proteinExistence type="predicted"/>
<dbReference type="AlphaFoldDB" id="A0A8S1JN81"/>
<comment type="caution">
    <text evidence="3">The sequence shown here is derived from an EMBL/GenBank/DDBJ whole genome shotgun (WGS) entry which is preliminary data.</text>
</comment>
<keyword evidence="4" id="KW-1185">Reference proteome</keyword>
<dbReference type="PROSITE" id="PS51886">
    <property type="entry name" value="TLDC"/>
    <property type="match status" value="1"/>
</dbReference>
<reference evidence="3" key="1">
    <citation type="submission" date="2021-01" db="EMBL/GenBank/DDBJ databases">
        <authorList>
            <consortium name="Genoscope - CEA"/>
            <person name="William W."/>
        </authorList>
    </citation>
    <scope>NUCLEOTIDE SEQUENCE</scope>
</reference>
<feature type="compositionally biased region" description="Low complexity" evidence="1">
    <location>
        <begin position="416"/>
        <end position="452"/>
    </location>
</feature>
<accession>A0A8S1JN81</accession>
<organism evidence="3 4">
    <name type="scientific">Paramecium primaurelia</name>
    <dbReference type="NCBI Taxonomy" id="5886"/>
    <lineage>
        <taxon>Eukaryota</taxon>
        <taxon>Sar</taxon>
        <taxon>Alveolata</taxon>
        <taxon>Ciliophora</taxon>
        <taxon>Intramacronucleata</taxon>
        <taxon>Oligohymenophorea</taxon>
        <taxon>Peniculida</taxon>
        <taxon>Parameciidae</taxon>
        <taxon>Paramecium</taxon>
    </lineage>
</organism>
<evidence type="ECO:0000256" key="1">
    <source>
        <dbReference type="SAM" id="MobiDB-lite"/>
    </source>
</evidence>
<feature type="domain" description="TLDc" evidence="2">
    <location>
        <begin position="235"/>
        <end position="400"/>
    </location>
</feature>
<protein>
    <recommendedName>
        <fullName evidence="2">TLDc domain-containing protein</fullName>
    </recommendedName>
</protein>
<dbReference type="InterPro" id="IPR006571">
    <property type="entry name" value="TLDc_dom"/>
</dbReference>
<evidence type="ECO:0000313" key="3">
    <source>
        <dbReference type="EMBL" id="CAD8043674.1"/>
    </source>
</evidence>